<evidence type="ECO:0000313" key="1">
    <source>
        <dbReference type="EMBL" id="KAF1977931.1"/>
    </source>
</evidence>
<protein>
    <submittedName>
        <fullName evidence="1">Uncharacterized protein</fullName>
    </submittedName>
</protein>
<keyword evidence="2" id="KW-1185">Reference proteome</keyword>
<dbReference type="AlphaFoldDB" id="A0A6A5VL28"/>
<organism evidence="1 2">
    <name type="scientific">Bimuria novae-zelandiae CBS 107.79</name>
    <dbReference type="NCBI Taxonomy" id="1447943"/>
    <lineage>
        <taxon>Eukaryota</taxon>
        <taxon>Fungi</taxon>
        <taxon>Dikarya</taxon>
        <taxon>Ascomycota</taxon>
        <taxon>Pezizomycotina</taxon>
        <taxon>Dothideomycetes</taxon>
        <taxon>Pleosporomycetidae</taxon>
        <taxon>Pleosporales</taxon>
        <taxon>Massarineae</taxon>
        <taxon>Didymosphaeriaceae</taxon>
        <taxon>Bimuria</taxon>
    </lineage>
</organism>
<sequence length="165" mass="18583">MQVLVPIRAPHSQPNHREELLEFLCFRVEDSSGRRNATLCVQRESAWPLEIIMAYSDLKYSSACGKEKLANSNTISLRLFFTAHKRASSLAAILAHFASSYRGAFGPSDGPPRHLEAVRGLPNHHLHFNTTWRSCIHGFFRLILVRRLLPCTLASSASVTFNNRP</sequence>
<name>A0A6A5VL28_9PLEO</name>
<evidence type="ECO:0000313" key="2">
    <source>
        <dbReference type="Proteomes" id="UP000800036"/>
    </source>
</evidence>
<reference evidence="1" key="1">
    <citation type="journal article" date="2020" name="Stud. Mycol.">
        <title>101 Dothideomycetes genomes: a test case for predicting lifestyles and emergence of pathogens.</title>
        <authorList>
            <person name="Haridas S."/>
            <person name="Albert R."/>
            <person name="Binder M."/>
            <person name="Bloem J."/>
            <person name="Labutti K."/>
            <person name="Salamov A."/>
            <person name="Andreopoulos B."/>
            <person name="Baker S."/>
            <person name="Barry K."/>
            <person name="Bills G."/>
            <person name="Bluhm B."/>
            <person name="Cannon C."/>
            <person name="Castanera R."/>
            <person name="Culley D."/>
            <person name="Daum C."/>
            <person name="Ezra D."/>
            <person name="Gonzalez J."/>
            <person name="Henrissat B."/>
            <person name="Kuo A."/>
            <person name="Liang C."/>
            <person name="Lipzen A."/>
            <person name="Lutzoni F."/>
            <person name="Magnuson J."/>
            <person name="Mondo S."/>
            <person name="Nolan M."/>
            <person name="Ohm R."/>
            <person name="Pangilinan J."/>
            <person name="Park H.-J."/>
            <person name="Ramirez L."/>
            <person name="Alfaro M."/>
            <person name="Sun H."/>
            <person name="Tritt A."/>
            <person name="Yoshinaga Y."/>
            <person name="Zwiers L.-H."/>
            <person name="Turgeon B."/>
            <person name="Goodwin S."/>
            <person name="Spatafora J."/>
            <person name="Crous P."/>
            <person name="Grigoriev I."/>
        </authorList>
    </citation>
    <scope>NUCLEOTIDE SEQUENCE</scope>
    <source>
        <strain evidence="1">CBS 107.79</strain>
    </source>
</reference>
<accession>A0A6A5VL28</accession>
<dbReference type="Proteomes" id="UP000800036">
    <property type="component" value="Unassembled WGS sequence"/>
</dbReference>
<proteinExistence type="predicted"/>
<gene>
    <name evidence="1" type="ORF">BU23DRAFT_276386</name>
</gene>
<dbReference type="EMBL" id="ML976662">
    <property type="protein sequence ID" value="KAF1977931.1"/>
    <property type="molecule type" value="Genomic_DNA"/>
</dbReference>